<dbReference type="InterPro" id="IPR051918">
    <property type="entry name" value="STPP_CPPED1"/>
</dbReference>
<dbReference type="Gene3D" id="3.60.21.10">
    <property type="match status" value="1"/>
</dbReference>
<dbReference type="AlphaFoldDB" id="A0A951PQ80"/>
<sequence length="524" mass="60580">MKFVSDPPISVKIRKMKQRVRWEDPIIVDRSIDQTQLFIDDGVSDSQEFSFLVIGDSGSGPHPDQNPQRQITELMLEHYDTSRFILHTGDVIYQVGSSEYYLRNFIAPYREFLVGGESPEKIPYDQMVFNKPFLPVPGNHDYYDLPFVYGVLAQSTWLLRHLLRSKLDLGVGWHGSKQGRAYAKAFLDYLKGFNTNEELERHLDSHYTAETDMGRCLRYEAGRFTRLPNRYYTFRYGGIDFFALDSNTFNAPAPLPTTKEGEAIRRQLEQRRDEIERSKQEILDASARLNPDQPDEAEILDDNRAKLEQLEEVQLDIEKQLTTDKTIVTDFEQLDWLKRRLIESWNTTEVRGRVVYFHHPPYVTEATKWNQAQTLQIRYNLRKVLNTVSEAVGGLTEGRPIVDLVLAGHAHCLEHLCTADTGHADSHIHWIVCGGSGHSLRRQRVEGSELMETFRDSEGSHTRLVARSQLYVGRHSQGKKKRRPYSFLRIDVQAGDPPKFVVRPFITERVGREWSSSHLEPFVI</sequence>
<reference evidence="3" key="2">
    <citation type="journal article" date="2022" name="Microbiol. Resour. Announc.">
        <title>Metagenome Sequencing to Explore Phylogenomics of Terrestrial Cyanobacteria.</title>
        <authorList>
            <person name="Ward R.D."/>
            <person name="Stajich J.E."/>
            <person name="Johansen J.R."/>
            <person name="Huntemann M."/>
            <person name="Clum A."/>
            <person name="Foster B."/>
            <person name="Foster B."/>
            <person name="Roux S."/>
            <person name="Palaniappan K."/>
            <person name="Varghese N."/>
            <person name="Mukherjee S."/>
            <person name="Reddy T.B.K."/>
            <person name="Daum C."/>
            <person name="Copeland A."/>
            <person name="Chen I.A."/>
            <person name="Ivanova N.N."/>
            <person name="Kyrpides N.C."/>
            <person name="Shapiro N."/>
            <person name="Eloe-Fadrosh E.A."/>
            <person name="Pietrasiak N."/>
        </authorList>
    </citation>
    <scope>NUCLEOTIDE SEQUENCE</scope>
    <source>
        <strain evidence="3">CPER-KK1</strain>
    </source>
</reference>
<reference evidence="3" key="1">
    <citation type="submission" date="2021-05" db="EMBL/GenBank/DDBJ databases">
        <authorList>
            <person name="Pietrasiak N."/>
            <person name="Ward R."/>
            <person name="Stajich J.E."/>
            <person name="Kurbessoian T."/>
        </authorList>
    </citation>
    <scope>NUCLEOTIDE SEQUENCE</scope>
    <source>
        <strain evidence="3">CPER-KK1</strain>
    </source>
</reference>
<evidence type="ECO:0000256" key="1">
    <source>
        <dbReference type="SAM" id="Coils"/>
    </source>
</evidence>
<evidence type="ECO:0000313" key="4">
    <source>
        <dbReference type="Proteomes" id="UP000753908"/>
    </source>
</evidence>
<dbReference type="InterPro" id="IPR004843">
    <property type="entry name" value="Calcineurin-like_PHP"/>
</dbReference>
<evidence type="ECO:0000259" key="2">
    <source>
        <dbReference type="Pfam" id="PF00149"/>
    </source>
</evidence>
<dbReference type="PANTHER" id="PTHR43143">
    <property type="entry name" value="METALLOPHOSPHOESTERASE, CALCINEURIN SUPERFAMILY"/>
    <property type="match status" value="1"/>
</dbReference>
<organism evidence="3 4">
    <name type="scientific">Symplocastrum torsivum CPER-KK1</name>
    <dbReference type="NCBI Taxonomy" id="450513"/>
    <lineage>
        <taxon>Bacteria</taxon>
        <taxon>Bacillati</taxon>
        <taxon>Cyanobacteriota</taxon>
        <taxon>Cyanophyceae</taxon>
        <taxon>Oscillatoriophycideae</taxon>
        <taxon>Oscillatoriales</taxon>
        <taxon>Microcoleaceae</taxon>
        <taxon>Symplocastrum</taxon>
    </lineage>
</organism>
<proteinExistence type="predicted"/>
<protein>
    <submittedName>
        <fullName evidence="3">Metallophosphoesterase</fullName>
    </submittedName>
</protein>
<feature type="coiled-coil region" evidence="1">
    <location>
        <begin position="261"/>
        <end position="320"/>
    </location>
</feature>
<name>A0A951PQ80_9CYAN</name>
<accession>A0A951PQ80</accession>
<dbReference type="Proteomes" id="UP000753908">
    <property type="component" value="Unassembled WGS sequence"/>
</dbReference>
<comment type="caution">
    <text evidence="3">The sequence shown here is derived from an EMBL/GenBank/DDBJ whole genome shotgun (WGS) entry which is preliminary data.</text>
</comment>
<dbReference type="PANTHER" id="PTHR43143:SF1">
    <property type="entry name" value="SERINE_THREONINE-PROTEIN PHOSPHATASE CPPED1"/>
    <property type="match status" value="1"/>
</dbReference>
<dbReference type="SUPFAM" id="SSF56300">
    <property type="entry name" value="Metallo-dependent phosphatases"/>
    <property type="match status" value="1"/>
</dbReference>
<dbReference type="Pfam" id="PF00149">
    <property type="entry name" value="Metallophos"/>
    <property type="match status" value="1"/>
</dbReference>
<evidence type="ECO:0000313" key="3">
    <source>
        <dbReference type="EMBL" id="MBW4547354.1"/>
    </source>
</evidence>
<keyword evidence="1" id="KW-0175">Coiled coil</keyword>
<dbReference type="EMBL" id="JAHHIF010000039">
    <property type="protein sequence ID" value="MBW4547354.1"/>
    <property type="molecule type" value="Genomic_DNA"/>
</dbReference>
<feature type="domain" description="Calcineurin-like phosphoesterase" evidence="2">
    <location>
        <begin position="50"/>
        <end position="159"/>
    </location>
</feature>
<dbReference type="GO" id="GO:0016787">
    <property type="term" value="F:hydrolase activity"/>
    <property type="evidence" value="ECO:0007669"/>
    <property type="project" value="InterPro"/>
</dbReference>
<gene>
    <name evidence="3" type="ORF">KME25_23375</name>
</gene>
<dbReference type="InterPro" id="IPR029052">
    <property type="entry name" value="Metallo-depent_PP-like"/>
</dbReference>